<sequence length="219" mass="24767">MLNSSGAGSAKVYVPAVLALVLLSGLQSARASLSSDRETFQRALPKAAAPARRTRLIPSFHEFQHCKDKDHYLRITDVNIELAETGDELWTVGFNVLQPSKSFQRFRVNIEKCHLDRGACESWNSWSWDVSVCSLLFVNGTVWAPLVQNIVPRFSCPVKEGHYVAVNSTLDIDTLVKTVKHVPVLKHSWRIEVQLYNERKELHICFNVLAKLSRVVVRN</sequence>
<dbReference type="Gene3D" id="2.70.220.10">
    <property type="entry name" value="Ganglioside GM2 activator"/>
    <property type="match status" value="1"/>
</dbReference>
<evidence type="ECO:0000256" key="1">
    <source>
        <dbReference type="ARBA" id="ARBA00022729"/>
    </source>
</evidence>
<dbReference type="KEGG" id="foc:113209272"/>
<name>A0A6J1SVK5_FRAOC</name>
<accession>A0A6J1SVK5</accession>
<dbReference type="AlphaFoldDB" id="A0A6J1SVK5"/>
<evidence type="ECO:0000256" key="2">
    <source>
        <dbReference type="SAM" id="SignalP"/>
    </source>
</evidence>
<proteinExistence type="predicted"/>
<reference evidence="5" key="1">
    <citation type="submission" date="2025-08" db="UniProtKB">
        <authorList>
            <consortium name="RefSeq"/>
        </authorList>
    </citation>
    <scope>IDENTIFICATION</scope>
    <source>
        <tissue evidence="5">Whole organism</tissue>
    </source>
</reference>
<evidence type="ECO:0000313" key="4">
    <source>
        <dbReference type="Proteomes" id="UP000504606"/>
    </source>
</evidence>
<evidence type="ECO:0000259" key="3">
    <source>
        <dbReference type="Pfam" id="PF02221"/>
    </source>
</evidence>
<dbReference type="GeneID" id="113209272"/>
<dbReference type="Proteomes" id="UP000504606">
    <property type="component" value="Unplaced"/>
</dbReference>
<feature type="domain" description="MD-2-related lipid-recognition" evidence="3">
    <location>
        <begin position="62"/>
        <end position="211"/>
    </location>
</feature>
<dbReference type="RefSeq" id="XP_026282486.1">
    <property type="nucleotide sequence ID" value="XM_026426701.2"/>
</dbReference>
<dbReference type="InterPro" id="IPR036846">
    <property type="entry name" value="GM2-AP_sf"/>
</dbReference>
<keyword evidence="1 2" id="KW-0732">Signal</keyword>
<dbReference type="OrthoDB" id="6589387at2759"/>
<evidence type="ECO:0000313" key="5">
    <source>
        <dbReference type="RefSeq" id="XP_026282486.1"/>
    </source>
</evidence>
<dbReference type="InterPro" id="IPR003172">
    <property type="entry name" value="ML_dom"/>
</dbReference>
<gene>
    <name evidence="5" type="primary">LOC113209272</name>
</gene>
<protein>
    <submittedName>
        <fullName evidence="5">Uncharacterized protein LOC113209272 isoform X1</fullName>
    </submittedName>
</protein>
<feature type="signal peptide" evidence="2">
    <location>
        <begin position="1"/>
        <end position="31"/>
    </location>
</feature>
<feature type="chain" id="PRO_5027095904" evidence="2">
    <location>
        <begin position="32"/>
        <end position="219"/>
    </location>
</feature>
<organism evidence="4 5">
    <name type="scientific">Frankliniella occidentalis</name>
    <name type="common">Western flower thrips</name>
    <name type="synonym">Euthrips occidentalis</name>
    <dbReference type="NCBI Taxonomy" id="133901"/>
    <lineage>
        <taxon>Eukaryota</taxon>
        <taxon>Metazoa</taxon>
        <taxon>Ecdysozoa</taxon>
        <taxon>Arthropoda</taxon>
        <taxon>Hexapoda</taxon>
        <taxon>Insecta</taxon>
        <taxon>Pterygota</taxon>
        <taxon>Neoptera</taxon>
        <taxon>Paraneoptera</taxon>
        <taxon>Thysanoptera</taxon>
        <taxon>Terebrantia</taxon>
        <taxon>Thripoidea</taxon>
        <taxon>Thripidae</taxon>
        <taxon>Frankliniella</taxon>
    </lineage>
</organism>
<dbReference type="Pfam" id="PF02221">
    <property type="entry name" value="E1_DerP2_DerF2"/>
    <property type="match status" value="1"/>
</dbReference>
<keyword evidence="4" id="KW-1185">Reference proteome</keyword>